<gene>
    <name evidence="2" type="ORF">KFL_000120420</name>
</gene>
<dbReference type="Proteomes" id="UP000054558">
    <property type="component" value="Unassembled WGS sequence"/>
</dbReference>
<feature type="region of interest" description="Disordered" evidence="1">
    <location>
        <begin position="34"/>
        <end position="90"/>
    </location>
</feature>
<feature type="region of interest" description="Disordered" evidence="1">
    <location>
        <begin position="524"/>
        <end position="563"/>
    </location>
</feature>
<evidence type="ECO:0000256" key="1">
    <source>
        <dbReference type="SAM" id="MobiDB-lite"/>
    </source>
</evidence>
<dbReference type="PANTHER" id="PTHR32161">
    <property type="entry name" value="DPP6 N-TERMINAL DOMAIN-LIKE PROTEIN"/>
    <property type="match status" value="1"/>
</dbReference>
<name>A0A1Y1HP93_KLENI</name>
<feature type="region of interest" description="Disordered" evidence="1">
    <location>
        <begin position="706"/>
        <end position="742"/>
    </location>
</feature>
<feature type="compositionally biased region" description="Polar residues" evidence="1">
    <location>
        <begin position="48"/>
        <end position="57"/>
    </location>
</feature>
<evidence type="ECO:0000313" key="2">
    <source>
        <dbReference type="EMBL" id="GAQ78397.1"/>
    </source>
</evidence>
<protein>
    <submittedName>
        <fullName evidence="2">WD40-like Beta Propeller Repeat family protein</fullName>
    </submittedName>
</protein>
<dbReference type="SUPFAM" id="SSF82171">
    <property type="entry name" value="DPP6 N-terminal domain-like"/>
    <property type="match status" value="2"/>
</dbReference>
<dbReference type="InterPro" id="IPR011042">
    <property type="entry name" value="6-blade_b-propeller_TolB-like"/>
</dbReference>
<dbReference type="Gene3D" id="2.120.10.30">
    <property type="entry name" value="TolB, C-terminal domain"/>
    <property type="match status" value="2"/>
</dbReference>
<feature type="compositionally biased region" description="Basic and acidic residues" evidence="1">
    <location>
        <begin position="69"/>
        <end position="86"/>
    </location>
</feature>
<dbReference type="Pfam" id="PF07676">
    <property type="entry name" value="PD40"/>
    <property type="match status" value="6"/>
</dbReference>
<feature type="region of interest" description="Disordered" evidence="1">
    <location>
        <begin position="482"/>
        <end position="506"/>
    </location>
</feature>
<dbReference type="EMBL" id="DF236961">
    <property type="protein sequence ID" value="GAQ78397.1"/>
    <property type="molecule type" value="Genomic_DNA"/>
</dbReference>
<accession>A0A1Y1HP93</accession>
<dbReference type="InterPro" id="IPR011659">
    <property type="entry name" value="WD40"/>
</dbReference>
<dbReference type="AlphaFoldDB" id="A0A1Y1HP93"/>
<dbReference type="STRING" id="105231.A0A1Y1HP93"/>
<organism evidence="2 3">
    <name type="scientific">Klebsormidium nitens</name>
    <name type="common">Green alga</name>
    <name type="synonym">Ulothrix nitens</name>
    <dbReference type="NCBI Taxonomy" id="105231"/>
    <lineage>
        <taxon>Eukaryota</taxon>
        <taxon>Viridiplantae</taxon>
        <taxon>Streptophyta</taxon>
        <taxon>Klebsormidiophyceae</taxon>
        <taxon>Klebsormidiales</taxon>
        <taxon>Klebsormidiaceae</taxon>
        <taxon>Klebsormidium</taxon>
    </lineage>
</organism>
<feature type="compositionally biased region" description="Low complexity" evidence="1">
    <location>
        <begin position="59"/>
        <end position="68"/>
    </location>
</feature>
<keyword evidence="3" id="KW-1185">Reference proteome</keyword>
<reference evidence="2 3" key="1">
    <citation type="journal article" date="2014" name="Nat. Commun.">
        <title>Klebsormidium flaccidum genome reveals primary factors for plant terrestrial adaptation.</title>
        <authorList>
            <person name="Hori K."/>
            <person name="Maruyama F."/>
            <person name="Fujisawa T."/>
            <person name="Togashi T."/>
            <person name="Yamamoto N."/>
            <person name="Seo M."/>
            <person name="Sato S."/>
            <person name="Yamada T."/>
            <person name="Mori H."/>
            <person name="Tajima N."/>
            <person name="Moriyama T."/>
            <person name="Ikeuchi M."/>
            <person name="Watanabe M."/>
            <person name="Wada H."/>
            <person name="Kobayashi K."/>
            <person name="Saito M."/>
            <person name="Masuda T."/>
            <person name="Sasaki-Sekimoto Y."/>
            <person name="Mashiguchi K."/>
            <person name="Awai K."/>
            <person name="Shimojima M."/>
            <person name="Masuda S."/>
            <person name="Iwai M."/>
            <person name="Nobusawa T."/>
            <person name="Narise T."/>
            <person name="Kondo S."/>
            <person name="Saito H."/>
            <person name="Sato R."/>
            <person name="Murakawa M."/>
            <person name="Ihara Y."/>
            <person name="Oshima-Yamada Y."/>
            <person name="Ohtaka K."/>
            <person name="Satoh M."/>
            <person name="Sonobe K."/>
            <person name="Ishii M."/>
            <person name="Ohtani R."/>
            <person name="Kanamori-Sato M."/>
            <person name="Honoki R."/>
            <person name="Miyazaki D."/>
            <person name="Mochizuki H."/>
            <person name="Umetsu J."/>
            <person name="Higashi K."/>
            <person name="Shibata D."/>
            <person name="Kamiya Y."/>
            <person name="Sato N."/>
            <person name="Nakamura Y."/>
            <person name="Tabata S."/>
            <person name="Ida S."/>
            <person name="Kurokawa K."/>
            <person name="Ohta H."/>
        </authorList>
    </citation>
    <scope>NUCLEOTIDE SEQUENCE [LARGE SCALE GENOMIC DNA]</scope>
    <source>
        <strain evidence="2 3">NIES-2285</strain>
    </source>
</reference>
<dbReference type="PANTHER" id="PTHR32161:SF8">
    <property type="entry name" value="DPP6 N-TERMINAL DOMAIN-LIKE PROTEIN"/>
    <property type="match status" value="1"/>
</dbReference>
<feature type="region of interest" description="Disordered" evidence="1">
    <location>
        <begin position="203"/>
        <end position="226"/>
    </location>
</feature>
<feature type="compositionally biased region" description="Polar residues" evidence="1">
    <location>
        <begin position="203"/>
        <end position="223"/>
    </location>
</feature>
<evidence type="ECO:0000313" key="3">
    <source>
        <dbReference type="Proteomes" id="UP000054558"/>
    </source>
</evidence>
<dbReference type="OrthoDB" id="43744at2759"/>
<sequence>MMEGRGGSIAFATVGRPQYGFDIFSLPFPLWNGSTNQKPSSDRAAETQAPSTQSSLAQPLLEPESLWSSEERHWGGRSSPELKHTDGQSVNFNGHFVPGAVVDRWLKHAVGGKPREKHTADNRETLSAASIGRMRLEDDGRDPVLGLVFVSERGGSPSIYATTVKIPPEENTAQLTASSQKESKWAAGGGDNVSELIAHKTGNVSGGQISSENVRSGDVSSGETRGMDISGVIMSGGEMSDGGEVSDCAQVVALTDGFCMEDRPGMTPDGGQLVFSSTREDSGKAHLSWSAVYRMDQATGSVRRLTPKGSADFSPAVSPDGRLVAAATQPGPGSLHVSEPYTFDVVVFDLEDGSSRRHLARNGGWPAFTPDSKGVYFHRKCEDGWWSIFKTQIPPVATSPAQGDASEVRVTPPGMHAVTPAVHPSGQWLAVATRRKGSEYRHIELLNLVTGAFTPLTQPVTSDAHHYGPFFSPDGKRVGYHRSRGAGSRAKARGGTGESEAGEGWEGARVEEGEWVLVPNEDARRGRGSVKGQFPGCPVHRAPPDGGVHTGEESAPSSAPGSKCQQKELLKGESVRAQVIKPDASLTVPNVESVQSPDPGISLLRVEGAFPAFSQDGSQLATIHNMGAENGEIVVVNSDGTNRRTVVLAPAFGLSWGDGEILYSEGPIFASERTEVRIAKVKVGGSFSGEQNTEVSGEKKVGLFSGEEKGEEVPRETNGERMTREKQGDEVSGEQDGGKLSGAHEVGKMAKSDVSEASADVTVLTSPGTGNNAFPSASPDGARVVFRSSRSGYKNLYIMSAVDGDRGGVFRLTSGPWDDTMPNWAPSGEWIAFSSDRDNPGKGGFDVYVVRPDGSGLRKLVDAHGGRANHPAFSPDSNRVTFASDLAWVSAEPVVYPRQFQPYGEVYVVNVDGSNLTRMTHNAYEDGTLAWGRKYIAREAVSEEGIELTGQMTDSIRM</sequence>
<proteinExistence type="predicted"/>
<dbReference type="OMA" id="MPLYVPN"/>
<feature type="compositionally biased region" description="Basic and acidic residues" evidence="1">
    <location>
        <begin position="706"/>
        <end position="729"/>
    </location>
</feature>